<evidence type="ECO:0000313" key="1">
    <source>
        <dbReference type="EMBL" id="KDN55948.1"/>
    </source>
</evidence>
<keyword evidence="2" id="KW-1185">Reference proteome</keyword>
<comment type="caution">
    <text evidence="1">The sequence shown here is derived from an EMBL/GenBank/DDBJ whole genome shotgun (WGS) entry which is preliminary data.</text>
</comment>
<evidence type="ECO:0000313" key="2">
    <source>
        <dbReference type="Proteomes" id="UP000027064"/>
    </source>
</evidence>
<dbReference type="Proteomes" id="UP000027064">
    <property type="component" value="Unassembled WGS sequence"/>
</dbReference>
<dbReference type="AlphaFoldDB" id="A0A066WTQ0"/>
<gene>
    <name evidence="1" type="ORF">FEM21_08470</name>
</gene>
<reference evidence="1 2" key="1">
    <citation type="submission" date="2014-05" db="EMBL/GenBank/DDBJ databases">
        <title>Genome Sequence of Flavobacterium sp. EM1321.</title>
        <authorList>
            <person name="Shin S.-K."/>
            <person name="Yi H."/>
        </authorList>
    </citation>
    <scope>NUCLEOTIDE SEQUENCE [LARGE SCALE GENOMIC DNA]</scope>
    <source>
        <strain evidence="1 2">EM1321</strain>
    </source>
</reference>
<accession>A0A066WTQ0</accession>
<organism evidence="1 2">
    <name type="scientific">Flavobacterium seoulense</name>
    <dbReference type="NCBI Taxonomy" id="1492738"/>
    <lineage>
        <taxon>Bacteria</taxon>
        <taxon>Pseudomonadati</taxon>
        <taxon>Bacteroidota</taxon>
        <taxon>Flavobacteriia</taxon>
        <taxon>Flavobacteriales</taxon>
        <taxon>Flavobacteriaceae</taxon>
        <taxon>Flavobacterium</taxon>
    </lineage>
</organism>
<dbReference type="EMBL" id="JNCA01000007">
    <property type="protein sequence ID" value="KDN55948.1"/>
    <property type="molecule type" value="Genomic_DNA"/>
</dbReference>
<name>A0A066WTQ0_9FLAO</name>
<protein>
    <submittedName>
        <fullName evidence="1">Uncharacterized protein</fullName>
    </submittedName>
</protein>
<sequence>MSQKLINNYFYAIFHPFICWSKQLFVKFEKSNNLFKIKAPIVYNYFLEK</sequence>
<proteinExistence type="predicted"/>
<dbReference type="STRING" id="1492738.FEM21_08470"/>